<feature type="transmembrane region" description="Helical" evidence="5">
    <location>
        <begin position="23"/>
        <end position="44"/>
    </location>
</feature>
<feature type="transmembrane region" description="Helical" evidence="5">
    <location>
        <begin position="56"/>
        <end position="80"/>
    </location>
</feature>
<keyword evidence="2 5" id="KW-0812">Transmembrane</keyword>
<dbReference type="GO" id="GO:0016324">
    <property type="term" value="C:apical plasma membrane"/>
    <property type="evidence" value="ECO:0007669"/>
    <property type="project" value="TreeGrafter"/>
</dbReference>
<dbReference type="EMBL" id="JAINUG010000619">
    <property type="protein sequence ID" value="KAJ8366254.1"/>
    <property type="molecule type" value="Genomic_DNA"/>
</dbReference>
<evidence type="ECO:0000256" key="3">
    <source>
        <dbReference type="ARBA" id="ARBA00022989"/>
    </source>
</evidence>
<evidence type="ECO:0000313" key="7">
    <source>
        <dbReference type="EMBL" id="KAJ8366254.1"/>
    </source>
</evidence>
<dbReference type="Pfam" id="PF00324">
    <property type="entry name" value="AA_permease"/>
    <property type="match status" value="1"/>
</dbReference>
<gene>
    <name evidence="7" type="ORF">AAFF_G00363350</name>
</gene>
<feature type="transmembrane region" description="Helical" evidence="5">
    <location>
        <begin position="159"/>
        <end position="180"/>
    </location>
</feature>
<dbReference type="GO" id="GO:0006884">
    <property type="term" value="P:cell volume homeostasis"/>
    <property type="evidence" value="ECO:0007669"/>
    <property type="project" value="TreeGrafter"/>
</dbReference>
<feature type="transmembrane region" description="Helical" evidence="5">
    <location>
        <begin position="92"/>
        <end position="113"/>
    </location>
</feature>
<dbReference type="AlphaFoldDB" id="A0AAD7R589"/>
<dbReference type="GO" id="GO:0055075">
    <property type="term" value="P:potassium ion homeostasis"/>
    <property type="evidence" value="ECO:0007669"/>
    <property type="project" value="TreeGrafter"/>
</dbReference>
<evidence type="ECO:0000259" key="6">
    <source>
        <dbReference type="Pfam" id="PF00324"/>
    </source>
</evidence>
<protein>
    <recommendedName>
        <fullName evidence="6">Amino acid permease/ SLC12A domain-containing protein</fullName>
    </recommendedName>
</protein>
<dbReference type="InterPro" id="IPR004841">
    <property type="entry name" value="AA-permease/SLC12A_dom"/>
</dbReference>
<dbReference type="InterPro" id="IPR004842">
    <property type="entry name" value="SLC12A_fam"/>
</dbReference>
<evidence type="ECO:0000256" key="4">
    <source>
        <dbReference type="ARBA" id="ARBA00023136"/>
    </source>
</evidence>
<evidence type="ECO:0000256" key="1">
    <source>
        <dbReference type="ARBA" id="ARBA00004141"/>
    </source>
</evidence>
<sequence length="195" mass="21105">MEDLGVDGCPGDQEQQHEEPVRFGWVTGVMIRCMLNIWGVILFLRLSWITSQAGIILTWVIILMSVTITSITALSVSAIATNGKISSEMGGPIGVVFSFANALACAMNTVGFAETVRDLLLERGAVIVDPINDVRPVGVATVTLLLLISLAGMEWEAKAQILFFLVLILSFINYFVGTVIPPPSEASPRFLQLPQ</sequence>
<dbReference type="PANTHER" id="PTHR11827:SF97">
    <property type="entry name" value="SLC12A10.3 SOLUTE CARRIER FAMILY 12 (SODIUM_POTASSIUM_CHLORIDE TRANSPORTERS), MEMBER 10, TANDEM DUPLICATE 3 ISOFORM X1-RELATED"/>
    <property type="match status" value="1"/>
</dbReference>
<evidence type="ECO:0000256" key="5">
    <source>
        <dbReference type="SAM" id="Phobius"/>
    </source>
</evidence>
<dbReference type="GO" id="GO:0055078">
    <property type="term" value="P:sodium ion homeostasis"/>
    <property type="evidence" value="ECO:0007669"/>
    <property type="project" value="TreeGrafter"/>
</dbReference>
<feature type="domain" description="Amino acid permease/ SLC12A" evidence="6">
    <location>
        <begin position="28"/>
        <end position="183"/>
    </location>
</feature>
<evidence type="ECO:0000256" key="2">
    <source>
        <dbReference type="ARBA" id="ARBA00022692"/>
    </source>
</evidence>
<dbReference type="GO" id="GO:1990573">
    <property type="term" value="P:potassium ion import across plasma membrane"/>
    <property type="evidence" value="ECO:0007669"/>
    <property type="project" value="TreeGrafter"/>
</dbReference>
<comment type="subcellular location">
    <subcellularLocation>
        <location evidence="1">Membrane</location>
        <topology evidence="1">Multi-pass membrane protein</topology>
    </subcellularLocation>
</comment>
<keyword evidence="4 5" id="KW-0472">Membrane</keyword>
<dbReference type="GO" id="GO:0055064">
    <property type="term" value="P:chloride ion homeostasis"/>
    <property type="evidence" value="ECO:0007669"/>
    <property type="project" value="TreeGrafter"/>
</dbReference>
<dbReference type="GO" id="GO:0008511">
    <property type="term" value="F:sodium:potassium:chloride symporter activity"/>
    <property type="evidence" value="ECO:0007669"/>
    <property type="project" value="TreeGrafter"/>
</dbReference>
<dbReference type="Gene3D" id="1.20.1740.10">
    <property type="entry name" value="Amino acid/polyamine transporter I"/>
    <property type="match status" value="1"/>
</dbReference>
<dbReference type="PANTHER" id="PTHR11827">
    <property type="entry name" value="SOLUTE CARRIER FAMILY 12, CATION COTRANSPORTERS"/>
    <property type="match status" value="1"/>
</dbReference>
<proteinExistence type="predicted"/>
<keyword evidence="8" id="KW-1185">Reference proteome</keyword>
<reference evidence="7" key="1">
    <citation type="journal article" date="2023" name="Science">
        <title>Genome structures resolve the early diversification of teleost fishes.</title>
        <authorList>
            <person name="Parey E."/>
            <person name="Louis A."/>
            <person name="Montfort J."/>
            <person name="Bouchez O."/>
            <person name="Roques C."/>
            <person name="Iampietro C."/>
            <person name="Lluch J."/>
            <person name="Castinel A."/>
            <person name="Donnadieu C."/>
            <person name="Desvignes T."/>
            <person name="Floi Bucao C."/>
            <person name="Jouanno E."/>
            <person name="Wen M."/>
            <person name="Mejri S."/>
            <person name="Dirks R."/>
            <person name="Jansen H."/>
            <person name="Henkel C."/>
            <person name="Chen W.J."/>
            <person name="Zahm M."/>
            <person name="Cabau C."/>
            <person name="Klopp C."/>
            <person name="Thompson A.W."/>
            <person name="Robinson-Rechavi M."/>
            <person name="Braasch I."/>
            <person name="Lecointre G."/>
            <person name="Bobe J."/>
            <person name="Postlethwait J.H."/>
            <person name="Berthelot C."/>
            <person name="Roest Crollius H."/>
            <person name="Guiguen Y."/>
        </authorList>
    </citation>
    <scope>NUCLEOTIDE SEQUENCE</scope>
    <source>
        <strain evidence="7">NC1722</strain>
    </source>
</reference>
<keyword evidence="3 5" id="KW-1133">Transmembrane helix</keyword>
<accession>A0AAD7R589</accession>
<dbReference type="Proteomes" id="UP001221898">
    <property type="component" value="Unassembled WGS sequence"/>
</dbReference>
<comment type="caution">
    <text evidence="7">The sequence shown here is derived from an EMBL/GenBank/DDBJ whole genome shotgun (WGS) entry which is preliminary data.</text>
</comment>
<name>A0AAD7R589_9TELE</name>
<organism evidence="7 8">
    <name type="scientific">Aldrovandia affinis</name>
    <dbReference type="NCBI Taxonomy" id="143900"/>
    <lineage>
        <taxon>Eukaryota</taxon>
        <taxon>Metazoa</taxon>
        <taxon>Chordata</taxon>
        <taxon>Craniata</taxon>
        <taxon>Vertebrata</taxon>
        <taxon>Euteleostomi</taxon>
        <taxon>Actinopterygii</taxon>
        <taxon>Neopterygii</taxon>
        <taxon>Teleostei</taxon>
        <taxon>Notacanthiformes</taxon>
        <taxon>Halosauridae</taxon>
        <taxon>Aldrovandia</taxon>
    </lineage>
</organism>
<evidence type="ECO:0000313" key="8">
    <source>
        <dbReference type="Proteomes" id="UP001221898"/>
    </source>
</evidence>